<feature type="signal peptide" evidence="2">
    <location>
        <begin position="1"/>
        <end position="19"/>
    </location>
</feature>
<protein>
    <submittedName>
        <fullName evidence="4">Eukaryotic aspartyl protease domain-containing protein</fullName>
    </submittedName>
</protein>
<proteinExistence type="inferred from homology"/>
<dbReference type="PANTHER" id="PTHR47966">
    <property type="entry name" value="BETA-SITE APP-CLEAVING ENZYME, ISOFORM A-RELATED"/>
    <property type="match status" value="1"/>
</dbReference>
<name>A0AAD4MFC7_9BILA</name>
<dbReference type="AlphaFoldDB" id="A0AAD4MFC7"/>
<dbReference type="PROSITE" id="PS51767">
    <property type="entry name" value="PEPTIDASE_A1"/>
    <property type="match status" value="1"/>
</dbReference>
<evidence type="ECO:0000256" key="1">
    <source>
        <dbReference type="ARBA" id="ARBA00007447"/>
    </source>
</evidence>
<keyword evidence="4" id="KW-0378">Hydrolase</keyword>
<dbReference type="GO" id="GO:0004190">
    <property type="term" value="F:aspartic-type endopeptidase activity"/>
    <property type="evidence" value="ECO:0007669"/>
    <property type="project" value="InterPro"/>
</dbReference>
<dbReference type="GO" id="GO:0006508">
    <property type="term" value="P:proteolysis"/>
    <property type="evidence" value="ECO:0007669"/>
    <property type="project" value="UniProtKB-KW"/>
</dbReference>
<dbReference type="Gene3D" id="2.40.70.10">
    <property type="entry name" value="Acid Proteases"/>
    <property type="match status" value="2"/>
</dbReference>
<comment type="similarity">
    <text evidence="1">Belongs to the peptidase A1 family.</text>
</comment>
<dbReference type="SUPFAM" id="SSF50630">
    <property type="entry name" value="Acid proteases"/>
    <property type="match status" value="1"/>
</dbReference>
<dbReference type="InterPro" id="IPR001461">
    <property type="entry name" value="Aspartic_peptidase_A1"/>
</dbReference>
<keyword evidence="5" id="KW-1185">Reference proteome</keyword>
<comment type="caution">
    <text evidence="4">The sequence shown here is derived from an EMBL/GenBank/DDBJ whole genome shotgun (WGS) entry which is preliminary data.</text>
</comment>
<feature type="domain" description="Peptidase A1" evidence="3">
    <location>
        <begin position="87"/>
        <end position="419"/>
    </location>
</feature>
<gene>
    <name evidence="4" type="ORF">DdX_21096</name>
</gene>
<dbReference type="InterPro" id="IPR034164">
    <property type="entry name" value="Pepsin-like_dom"/>
</dbReference>
<reference evidence="4" key="1">
    <citation type="submission" date="2022-01" db="EMBL/GenBank/DDBJ databases">
        <title>Genome Sequence Resource for Two Populations of Ditylenchus destructor, the Migratory Endoparasitic Phytonematode.</title>
        <authorList>
            <person name="Zhang H."/>
            <person name="Lin R."/>
            <person name="Xie B."/>
        </authorList>
    </citation>
    <scope>NUCLEOTIDE SEQUENCE</scope>
    <source>
        <strain evidence="4">BazhouSP</strain>
    </source>
</reference>
<dbReference type="PANTHER" id="PTHR47966:SF51">
    <property type="entry name" value="BETA-SITE APP-CLEAVING ENZYME, ISOFORM A-RELATED"/>
    <property type="match status" value="1"/>
</dbReference>
<evidence type="ECO:0000313" key="5">
    <source>
        <dbReference type="Proteomes" id="UP001201812"/>
    </source>
</evidence>
<evidence type="ECO:0000259" key="3">
    <source>
        <dbReference type="PROSITE" id="PS51767"/>
    </source>
</evidence>
<dbReference type="Pfam" id="PF00026">
    <property type="entry name" value="Asp"/>
    <property type="match status" value="1"/>
</dbReference>
<sequence length="428" mass="47945">MNFFIAILGLIALAASAESGGVLKIPAQAYRMPPEVMAQRQHLFKNDLPRHVANYDEIRVNPKFQQAAATSLQLNTTNYGIHYYYMYFANITIGTPAQTLTVEIDPWYDQELCVLGTGVDEKSLNTDELPPKKVYDKSQSSSYVDIGKNFSMAACGRGQNGTDVVNVGEVSTAVTFGIAQNASSYLKLLPSDGILGINPMPPFNNSQNAISQLLSGLDSPVMTWWQNETYWGFNATLPVAQLTLGAEDIDHCKSSYVYVPRVTNIKSYDRFYPVHLTTAVISEGTPEDQIDTRFEINATLNMRHNQYRIYSPRSFFYALTNATNAVYNSTVWEYVVDCDLSKHKDIVLNIGGSGFTEDETSRQIVLSPAEYIYYWSYYRVCYLSAFVSGGENGVVELPQKFLNNHCLAYNAKEDMIGFSEVKQKKLDI</sequence>
<dbReference type="InterPro" id="IPR033121">
    <property type="entry name" value="PEPTIDASE_A1"/>
</dbReference>
<evidence type="ECO:0000313" key="4">
    <source>
        <dbReference type="EMBL" id="KAI1692724.1"/>
    </source>
</evidence>
<dbReference type="EMBL" id="JAKKPZ010000724">
    <property type="protein sequence ID" value="KAI1692724.1"/>
    <property type="molecule type" value="Genomic_DNA"/>
</dbReference>
<accession>A0AAD4MFC7</accession>
<keyword evidence="4" id="KW-0645">Protease</keyword>
<dbReference type="InterPro" id="IPR021109">
    <property type="entry name" value="Peptidase_aspartic_dom_sf"/>
</dbReference>
<organism evidence="4 5">
    <name type="scientific">Ditylenchus destructor</name>
    <dbReference type="NCBI Taxonomy" id="166010"/>
    <lineage>
        <taxon>Eukaryota</taxon>
        <taxon>Metazoa</taxon>
        <taxon>Ecdysozoa</taxon>
        <taxon>Nematoda</taxon>
        <taxon>Chromadorea</taxon>
        <taxon>Rhabditida</taxon>
        <taxon>Tylenchina</taxon>
        <taxon>Tylenchomorpha</taxon>
        <taxon>Sphaerularioidea</taxon>
        <taxon>Anguinidae</taxon>
        <taxon>Anguininae</taxon>
        <taxon>Ditylenchus</taxon>
    </lineage>
</organism>
<dbReference type="CDD" id="cd05471">
    <property type="entry name" value="pepsin_like"/>
    <property type="match status" value="1"/>
</dbReference>
<keyword evidence="2" id="KW-0732">Signal</keyword>
<feature type="chain" id="PRO_5042051110" evidence="2">
    <location>
        <begin position="20"/>
        <end position="428"/>
    </location>
</feature>
<evidence type="ECO:0000256" key="2">
    <source>
        <dbReference type="SAM" id="SignalP"/>
    </source>
</evidence>
<dbReference type="Proteomes" id="UP001201812">
    <property type="component" value="Unassembled WGS sequence"/>
</dbReference>